<dbReference type="AlphaFoldDB" id="A0A1C7M931"/>
<accession>A0A1C7M931</accession>
<feature type="compositionally biased region" description="Polar residues" evidence="1">
    <location>
        <begin position="116"/>
        <end position="126"/>
    </location>
</feature>
<dbReference type="EMBL" id="LUGG01000007">
    <property type="protein sequence ID" value="OBZ73420.1"/>
    <property type="molecule type" value="Genomic_DNA"/>
</dbReference>
<evidence type="ECO:0000313" key="2">
    <source>
        <dbReference type="EMBL" id="OBZ73420.1"/>
    </source>
</evidence>
<organism evidence="2 3">
    <name type="scientific">Grifola frondosa</name>
    <name type="common">Maitake</name>
    <name type="synonym">Polyporus frondosus</name>
    <dbReference type="NCBI Taxonomy" id="5627"/>
    <lineage>
        <taxon>Eukaryota</taxon>
        <taxon>Fungi</taxon>
        <taxon>Dikarya</taxon>
        <taxon>Basidiomycota</taxon>
        <taxon>Agaricomycotina</taxon>
        <taxon>Agaricomycetes</taxon>
        <taxon>Polyporales</taxon>
        <taxon>Grifolaceae</taxon>
        <taxon>Grifola</taxon>
    </lineage>
</organism>
<proteinExistence type="predicted"/>
<reference evidence="2 3" key="1">
    <citation type="submission" date="2016-03" db="EMBL/GenBank/DDBJ databases">
        <title>Whole genome sequencing of Grifola frondosa 9006-11.</title>
        <authorList>
            <person name="Min B."/>
            <person name="Park H."/>
            <person name="Kim J.-G."/>
            <person name="Cho H."/>
            <person name="Oh Y.-L."/>
            <person name="Kong W.-S."/>
            <person name="Choi I.-G."/>
        </authorList>
    </citation>
    <scope>NUCLEOTIDE SEQUENCE [LARGE SCALE GENOMIC DNA]</scope>
    <source>
        <strain evidence="2 3">9006-11</strain>
    </source>
</reference>
<feature type="region of interest" description="Disordered" evidence="1">
    <location>
        <begin position="1"/>
        <end position="78"/>
    </location>
</feature>
<feature type="compositionally biased region" description="Polar residues" evidence="1">
    <location>
        <begin position="93"/>
        <end position="102"/>
    </location>
</feature>
<gene>
    <name evidence="2" type="ORF">A0H81_07115</name>
</gene>
<evidence type="ECO:0000256" key="1">
    <source>
        <dbReference type="SAM" id="MobiDB-lite"/>
    </source>
</evidence>
<protein>
    <submittedName>
        <fullName evidence="2">Uncharacterized protein</fullName>
    </submittedName>
</protein>
<name>A0A1C7M931_GRIFR</name>
<keyword evidence="3" id="KW-1185">Reference proteome</keyword>
<dbReference type="Proteomes" id="UP000092993">
    <property type="component" value="Unassembled WGS sequence"/>
</dbReference>
<feature type="region of interest" description="Disordered" evidence="1">
    <location>
        <begin position="93"/>
        <end position="155"/>
    </location>
</feature>
<feature type="compositionally biased region" description="Low complexity" evidence="1">
    <location>
        <begin position="103"/>
        <end position="115"/>
    </location>
</feature>
<sequence length="274" mass="29694">MMDNEQDSPEIPAPVSHSKASRSIPRTKRKFRVSPTVGSSSTGIRMPGAYPKSGHSRRRAFLNSSTAETSSEDIHMPGAYPKSDYLGRHAFSKSNRASTVPPHSSSRQVSASVHSTFTPSGQNLPASTAEKSRENEDVTPLAPAPEPCVPSAAVDKTKDASTGLVFTQGDLLVMRQEIHDLGQHLAKFTDVLVSFTASHQPIQPEVKNEAPEDFSMDIDNEVEYDAIQTEIPPPAWVVDMHQEMIGVRGELHSLGQNLAQFANVIATALFSHGV</sequence>
<comment type="caution">
    <text evidence="2">The sequence shown here is derived from an EMBL/GenBank/DDBJ whole genome shotgun (WGS) entry which is preliminary data.</text>
</comment>
<evidence type="ECO:0000313" key="3">
    <source>
        <dbReference type="Proteomes" id="UP000092993"/>
    </source>
</evidence>